<keyword evidence="4 9" id="KW-0926">Vacuole</keyword>
<comment type="caution">
    <text evidence="10">The sequence shown here is derived from an EMBL/GenBank/DDBJ whole genome shotgun (WGS) entry which is preliminary data.</text>
</comment>
<dbReference type="Proteomes" id="UP001604277">
    <property type="component" value="Unassembled WGS sequence"/>
</dbReference>
<dbReference type="InterPro" id="IPR008217">
    <property type="entry name" value="Ccc1_fam"/>
</dbReference>
<comment type="subcellular location">
    <subcellularLocation>
        <location evidence="1 9">Vacuole membrane</location>
        <topology evidence="1 9">Multi-pass membrane protein</topology>
    </subcellularLocation>
</comment>
<dbReference type="PANTHER" id="PTHR31851">
    <property type="entry name" value="FE(2+)/MN(2+) TRANSPORTER PCL1"/>
    <property type="match status" value="1"/>
</dbReference>
<evidence type="ECO:0000256" key="3">
    <source>
        <dbReference type="ARBA" id="ARBA00022496"/>
    </source>
</evidence>
<dbReference type="EMBL" id="JBFOLJ010000005">
    <property type="protein sequence ID" value="KAL2537079.1"/>
    <property type="molecule type" value="Genomic_DNA"/>
</dbReference>
<keyword evidence="6 9" id="KW-1133">Transmembrane helix</keyword>
<protein>
    <recommendedName>
        <fullName evidence="9">Vacuolar iron transporter</fullName>
    </recommendedName>
</protein>
<dbReference type="GO" id="GO:0005774">
    <property type="term" value="C:vacuolar membrane"/>
    <property type="evidence" value="ECO:0007669"/>
    <property type="project" value="UniProtKB-SubCell"/>
</dbReference>
<keyword evidence="11" id="KW-1185">Reference proteome</keyword>
<feature type="transmembrane region" description="Helical" evidence="9">
    <location>
        <begin position="12"/>
        <end position="37"/>
    </location>
</feature>
<dbReference type="GO" id="GO:0140315">
    <property type="term" value="F:iron ion sequestering activity"/>
    <property type="evidence" value="ECO:0007669"/>
    <property type="project" value="UniProtKB-UniRule"/>
</dbReference>
<comment type="similarity">
    <text evidence="2 9">Belongs to the CCC1 family.</text>
</comment>
<name>A0ABD1VID0_9LAMI</name>
<sequence>MDQAKKESSPNPIQAAAASALAFAVGAMVPLLAAAFIRDYHVRLGVVVVAAESVALLGFGGVGASLARAPLMKSSLRVIWGYGKYFWSYQIDWFYRTIMKF</sequence>
<keyword evidence="7 9" id="KW-0472">Membrane</keyword>
<evidence type="ECO:0000313" key="11">
    <source>
        <dbReference type="Proteomes" id="UP001604277"/>
    </source>
</evidence>
<feature type="transmembrane region" description="Helical" evidence="9">
    <location>
        <begin position="43"/>
        <end position="67"/>
    </location>
</feature>
<comment type="caution">
    <text evidence="9">Lacks conserved residue(s) required for the propagation of feature annotation.</text>
</comment>
<gene>
    <name evidence="10" type="ORF">Fot_18470</name>
</gene>
<dbReference type="AlphaFoldDB" id="A0ABD1VID0"/>
<evidence type="ECO:0000256" key="1">
    <source>
        <dbReference type="ARBA" id="ARBA00004128"/>
    </source>
</evidence>
<reference evidence="11" key="1">
    <citation type="submission" date="2024-07" db="EMBL/GenBank/DDBJ databases">
        <title>Two chromosome-level genome assemblies of Korean endemic species Abeliophyllum distichum and Forsythia ovata (Oleaceae).</title>
        <authorList>
            <person name="Jang H."/>
        </authorList>
    </citation>
    <scope>NUCLEOTIDE SEQUENCE [LARGE SCALE GENOMIC DNA]</scope>
</reference>
<evidence type="ECO:0000256" key="9">
    <source>
        <dbReference type="RuleBase" id="RU369115"/>
    </source>
</evidence>
<comment type="catalytic activity">
    <reaction evidence="8">
        <text>Fe(2+)(in) = Fe(2+)(out)</text>
        <dbReference type="Rhea" id="RHEA:28486"/>
        <dbReference type="ChEBI" id="CHEBI:29033"/>
    </reaction>
    <physiologicalReaction direction="left-to-right" evidence="8">
        <dbReference type="Rhea" id="RHEA:28487"/>
    </physiologicalReaction>
</comment>
<comment type="function">
    <text evidence="9">Vacuolar Fe(2+) uptake transporter.</text>
</comment>
<keyword evidence="9" id="KW-0813">Transport</keyword>
<dbReference type="Pfam" id="PF01988">
    <property type="entry name" value="VIT1"/>
    <property type="match status" value="1"/>
</dbReference>
<keyword evidence="5 9" id="KW-0812">Transmembrane</keyword>
<keyword evidence="3" id="KW-0410">Iron transport</keyword>
<keyword evidence="3" id="KW-0408">Iron</keyword>
<keyword evidence="9" id="KW-0406">Ion transport</keyword>
<accession>A0ABD1VID0</accession>
<evidence type="ECO:0000256" key="4">
    <source>
        <dbReference type="ARBA" id="ARBA00022554"/>
    </source>
</evidence>
<evidence type="ECO:0000256" key="7">
    <source>
        <dbReference type="ARBA" id="ARBA00023136"/>
    </source>
</evidence>
<evidence type="ECO:0000256" key="6">
    <source>
        <dbReference type="ARBA" id="ARBA00022989"/>
    </source>
</evidence>
<evidence type="ECO:0000256" key="2">
    <source>
        <dbReference type="ARBA" id="ARBA00007049"/>
    </source>
</evidence>
<organism evidence="10 11">
    <name type="scientific">Forsythia ovata</name>
    <dbReference type="NCBI Taxonomy" id="205694"/>
    <lineage>
        <taxon>Eukaryota</taxon>
        <taxon>Viridiplantae</taxon>
        <taxon>Streptophyta</taxon>
        <taxon>Embryophyta</taxon>
        <taxon>Tracheophyta</taxon>
        <taxon>Spermatophyta</taxon>
        <taxon>Magnoliopsida</taxon>
        <taxon>eudicotyledons</taxon>
        <taxon>Gunneridae</taxon>
        <taxon>Pentapetalae</taxon>
        <taxon>asterids</taxon>
        <taxon>lamiids</taxon>
        <taxon>Lamiales</taxon>
        <taxon>Oleaceae</taxon>
        <taxon>Forsythieae</taxon>
        <taxon>Forsythia</taxon>
    </lineage>
</organism>
<dbReference type="GO" id="GO:0005381">
    <property type="term" value="F:iron ion transmembrane transporter activity"/>
    <property type="evidence" value="ECO:0007669"/>
    <property type="project" value="UniProtKB-UniRule"/>
</dbReference>
<evidence type="ECO:0000256" key="5">
    <source>
        <dbReference type="ARBA" id="ARBA00022692"/>
    </source>
</evidence>
<proteinExistence type="inferred from homology"/>
<evidence type="ECO:0000313" key="10">
    <source>
        <dbReference type="EMBL" id="KAL2537079.1"/>
    </source>
</evidence>
<evidence type="ECO:0000256" key="8">
    <source>
        <dbReference type="ARBA" id="ARBA00044464"/>
    </source>
</evidence>